<name>A0A3N4KJZ1_9PEZI</name>
<reference evidence="2 3" key="1">
    <citation type="journal article" date="2018" name="Nat. Ecol. Evol.">
        <title>Pezizomycetes genomes reveal the molecular basis of ectomycorrhizal truffle lifestyle.</title>
        <authorList>
            <person name="Murat C."/>
            <person name="Payen T."/>
            <person name="Noel B."/>
            <person name="Kuo A."/>
            <person name="Morin E."/>
            <person name="Chen J."/>
            <person name="Kohler A."/>
            <person name="Krizsan K."/>
            <person name="Balestrini R."/>
            <person name="Da Silva C."/>
            <person name="Montanini B."/>
            <person name="Hainaut M."/>
            <person name="Levati E."/>
            <person name="Barry K.W."/>
            <person name="Belfiori B."/>
            <person name="Cichocki N."/>
            <person name="Clum A."/>
            <person name="Dockter R.B."/>
            <person name="Fauchery L."/>
            <person name="Guy J."/>
            <person name="Iotti M."/>
            <person name="Le Tacon F."/>
            <person name="Lindquist E.A."/>
            <person name="Lipzen A."/>
            <person name="Malagnac F."/>
            <person name="Mello A."/>
            <person name="Molinier V."/>
            <person name="Miyauchi S."/>
            <person name="Poulain J."/>
            <person name="Riccioni C."/>
            <person name="Rubini A."/>
            <person name="Sitrit Y."/>
            <person name="Splivallo R."/>
            <person name="Traeger S."/>
            <person name="Wang M."/>
            <person name="Zifcakova L."/>
            <person name="Wipf D."/>
            <person name="Zambonelli A."/>
            <person name="Paolocci F."/>
            <person name="Nowrousian M."/>
            <person name="Ottonello S."/>
            <person name="Baldrian P."/>
            <person name="Spatafora J.W."/>
            <person name="Henrissat B."/>
            <person name="Nagy L.G."/>
            <person name="Aury J.M."/>
            <person name="Wincker P."/>
            <person name="Grigoriev I.V."/>
            <person name="Bonfante P."/>
            <person name="Martin F.M."/>
        </authorList>
    </citation>
    <scope>NUCLEOTIDE SEQUENCE [LARGE SCALE GENOMIC DNA]</scope>
    <source>
        <strain evidence="2 3">CCBAS932</strain>
    </source>
</reference>
<keyword evidence="3" id="KW-1185">Reference proteome</keyword>
<dbReference type="InParanoid" id="A0A3N4KJZ1"/>
<feature type="compositionally biased region" description="Pro residues" evidence="1">
    <location>
        <begin position="22"/>
        <end position="41"/>
    </location>
</feature>
<organism evidence="2 3">
    <name type="scientific">Morchella conica CCBAS932</name>
    <dbReference type="NCBI Taxonomy" id="1392247"/>
    <lineage>
        <taxon>Eukaryota</taxon>
        <taxon>Fungi</taxon>
        <taxon>Dikarya</taxon>
        <taxon>Ascomycota</taxon>
        <taxon>Pezizomycotina</taxon>
        <taxon>Pezizomycetes</taxon>
        <taxon>Pezizales</taxon>
        <taxon>Morchellaceae</taxon>
        <taxon>Morchella</taxon>
    </lineage>
</organism>
<dbReference type="Proteomes" id="UP000277580">
    <property type="component" value="Unassembled WGS sequence"/>
</dbReference>
<dbReference type="InterPro" id="IPR018858">
    <property type="entry name" value="DUF2458"/>
</dbReference>
<evidence type="ECO:0000313" key="3">
    <source>
        <dbReference type="Proteomes" id="UP000277580"/>
    </source>
</evidence>
<feature type="region of interest" description="Disordered" evidence="1">
    <location>
        <begin position="18"/>
        <end position="64"/>
    </location>
</feature>
<dbReference type="AlphaFoldDB" id="A0A3N4KJZ1"/>
<dbReference type="OrthoDB" id="5363415at2759"/>
<evidence type="ECO:0000256" key="1">
    <source>
        <dbReference type="SAM" id="MobiDB-lite"/>
    </source>
</evidence>
<protein>
    <submittedName>
        <fullName evidence="2">Uncharacterized protein</fullName>
    </submittedName>
</protein>
<accession>A0A3N4KJZ1</accession>
<proteinExistence type="predicted"/>
<evidence type="ECO:0000313" key="2">
    <source>
        <dbReference type="EMBL" id="RPB09679.1"/>
    </source>
</evidence>
<dbReference type="EMBL" id="ML119149">
    <property type="protein sequence ID" value="RPB09679.1"/>
    <property type="molecule type" value="Genomic_DNA"/>
</dbReference>
<dbReference type="Pfam" id="PF10454">
    <property type="entry name" value="DUF2458"/>
    <property type="match status" value="1"/>
</dbReference>
<sequence>MNVNADVTRLLSILAQTNTTHLPPPAPPAPPAPPPTPPPHSRPQFADPRLHGGSPFFQQPPAPIPVTPAATAVVDPKSITDWPAALKYVMNTIYRNEEVMAQIKKMKRHQHDHEKQWWVAREELVRKHEARVESSKRVAELLRGLGTMPTTATSNLPTPESEKEELRVFDQKVHTRSEEMVKHMASEFAAMGIPFFCRAGLPEKEKEDAEQLQALRRRVVELLEDLCEGE</sequence>
<gene>
    <name evidence="2" type="ORF">P167DRAFT_607722</name>
</gene>